<dbReference type="EMBL" id="JABWDY010013402">
    <property type="protein sequence ID" value="KAF5198319.1"/>
    <property type="molecule type" value="Genomic_DNA"/>
</dbReference>
<comment type="caution">
    <text evidence="1">The sequence shown here is derived from an EMBL/GenBank/DDBJ whole genome shotgun (WGS) entry which is preliminary data.</text>
</comment>
<dbReference type="Proteomes" id="UP000554482">
    <property type="component" value="Unassembled WGS sequence"/>
</dbReference>
<gene>
    <name evidence="1" type="ORF">FRX31_012094</name>
</gene>
<evidence type="ECO:0000313" key="1">
    <source>
        <dbReference type="EMBL" id="KAF5198319.1"/>
    </source>
</evidence>
<protein>
    <submittedName>
        <fullName evidence="1">Uncharacterized protein</fullName>
    </submittedName>
</protein>
<reference evidence="1 2" key="1">
    <citation type="submission" date="2020-06" db="EMBL/GenBank/DDBJ databases">
        <title>Transcriptomic and genomic resources for Thalictrum thalictroides and T. hernandezii: Facilitating candidate gene discovery in an emerging model plant lineage.</title>
        <authorList>
            <person name="Arias T."/>
            <person name="Riano-Pachon D.M."/>
            <person name="Di Stilio V.S."/>
        </authorList>
    </citation>
    <scope>NUCLEOTIDE SEQUENCE [LARGE SCALE GENOMIC DNA]</scope>
    <source>
        <strain evidence="2">cv. WT478/WT964</strain>
        <tissue evidence="1">Leaves</tissue>
    </source>
</reference>
<sequence>MVDFPIEDVHVVEQLRDEDLNADIPMSSVPNGSELPFLAKKKCTCSNTDTIQRNSTPSTQHELDSEVGDSADIPDLIIDPIVDVTYGDSIKVGHLLTTTSPWCLIVTSEQPPPPAICSFECRLRLPNIHKVYFTRLCDQIACPTPLSVMMLVRRTKP</sequence>
<keyword evidence="2" id="KW-1185">Reference proteome</keyword>
<organism evidence="1 2">
    <name type="scientific">Thalictrum thalictroides</name>
    <name type="common">Rue-anemone</name>
    <name type="synonym">Anemone thalictroides</name>
    <dbReference type="NCBI Taxonomy" id="46969"/>
    <lineage>
        <taxon>Eukaryota</taxon>
        <taxon>Viridiplantae</taxon>
        <taxon>Streptophyta</taxon>
        <taxon>Embryophyta</taxon>
        <taxon>Tracheophyta</taxon>
        <taxon>Spermatophyta</taxon>
        <taxon>Magnoliopsida</taxon>
        <taxon>Ranunculales</taxon>
        <taxon>Ranunculaceae</taxon>
        <taxon>Thalictroideae</taxon>
        <taxon>Thalictrum</taxon>
    </lineage>
</organism>
<accession>A0A7J6WLR9</accession>
<dbReference type="AlphaFoldDB" id="A0A7J6WLR9"/>
<proteinExistence type="predicted"/>
<name>A0A7J6WLR9_THATH</name>
<evidence type="ECO:0000313" key="2">
    <source>
        <dbReference type="Proteomes" id="UP000554482"/>
    </source>
</evidence>